<dbReference type="EMBL" id="LAZR01000296">
    <property type="protein sequence ID" value="KKN76391.1"/>
    <property type="molecule type" value="Genomic_DNA"/>
</dbReference>
<accession>A0A0F9VSF7</accession>
<name>A0A0F9VSF7_9ZZZZ</name>
<dbReference type="AlphaFoldDB" id="A0A0F9VSF7"/>
<proteinExistence type="predicted"/>
<evidence type="ECO:0000313" key="1">
    <source>
        <dbReference type="EMBL" id="KKN76391.1"/>
    </source>
</evidence>
<reference evidence="1" key="1">
    <citation type="journal article" date="2015" name="Nature">
        <title>Complex archaea that bridge the gap between prokaryotes and eukaryotes.</title>
        <authorList>
            <person name="Spang A."/>
            <person name="Saw J.H."/>
            <person name="Jorgensen S.L."/>
            <person name="Zaremba-Niedzwiedzka K."/>
            <person name="Martijn J."/>
            <person name="Lind A.E."/>
            <person name="van Eijk R."/>
            <person name="Schleper C."/>
            <person name="Guy L."/>
            <person name="Ettema T.J."/>
        </authorList>
    </citation>
    <scope>NUCLEOTIDE SEQUENCE</scope>
</reference>
<protein>
    <submittedName>
        <fullName evidence="1">Uncharacterized protein</fullName>
    </submittedName>
</protein>
<comment type="caution">
    <text evidence="1">The sequence shown here is derived from an EMBL/GenBank/DDBJ whole genome shotgun (WGS) entry which is preliminary data.</text>
</comment>
<organism evidence="1">
    <name type="scientific">marine sediment metagenome</name>
    <dbReference type="NCBI Taxonomy" id="412755"/>
    <lineage>
        <taxon>unclassified sequences</taxon>
        <taxon>metagenomes</taxon>
        <taxon>ecological metagenomes</taxon>
    </lineage>
</organism>
<gene>
    <name evidence="1" type="ORF">LCGC14_0370770</name>
</gene>
<sequence length="271" mass="30735">MPIKNIKDLEKRLGLEEGVLAKGFTEDEEVEISLPEVIRTKEEDDTFKATLTENIKSQAKSDFSNLNLEMAIKQAKIDRGMEAFEGKKDLNIFLDAFQNKVLEDAKIEPDKKIQEQNESLGKLRITIQEQKDLFENHEKTFSQFKQQTTIDNMLMRAIPESGLNISRDRALILFKSEFNTSLEDGNLTFSKNGGGILKDKMESPLKIDVIMGDFVNDFRKKAEGGAGGGNENPKKGTDVEEVVAKLEEEGKTDEQINQELLKRTLKKEFKD</sequence>